<reference evidence="5 6" key="2">
    <citation type="submission" date="2020-03" db="EMBL/GenBank/DDBJ databases">
        <title>Roseomonas stagni sp. nov., isolated from pond water in Japan.</title>
        <authorList>
            <person name="Furuhata K."/>
            <person name="Miyamoto H."/>
            <person name="Goto K."/>
        </authorList>
    </citation>
    <scope>NUCLEOTIDE SEQUENCE [LARGE SCALE GENOMIC DNA]</scope>
    <source>
        <strain evidence="5 6">PeD5</strain>
    </source>
</reference>
<evidence type="ECO:0000313" key="5">
    <source>
        <dbReference type="EMBL" id="NGM22530.1"/>
    </source>
</evidence>
<dbReference type="GO" id="GO:0003700">
    <property type="term" value="F:DNA-binding transcription factor activity"/>
    <property type="evidence" value="ECO:0007669"/>
    <property type="project" value="InterPro"/>
</dbReference>
<name>A0A6M1LQ71_9PROT</name>
<dbReference type="RefSeq" id="WP_164696416.1">
    <property type="nucleotide sequence ID" value="NZ_JAAIKB010000009.1"/>
</dbReference>
<organism evidence="5 6">
    <name type="scientific">Falsiroseomonas algicola</name>
    <dbReference type="NCBI Taxonomy" id="2716930"/>
    <lineage>
        <taxon>Bacteria</taxon>
        <taxon>Pseudomonadati</taxon>
        <taxon>Pseudomonadota</taxon>
        <taxon>Alphaproteobacteria</taxon>
        <taxon>Acetobacterales</taxon>
        <taxon>Roseomonadaceae</taxon>
        <taxon>Falsiroseomonas</taxon>
    </lineage>
</organism>
<dbReference type="Gene3D" id="1.20.120.530">
    <property type="entry name" value="GntR ligand-binding domain-like"/>
    <property type="match status" value="1"/>
</dbReference>
<dbReference type="GO" id="GO:0003677">
    <property type="term" value="F:DNA binding"/>
    <property type="evidence" value="ECO:0007669"/>
    <property type="project" value="UniProtKB-KW"/>
</dbReference>
<dbReference type="InterPro" id="IPR036388">
    <property type="entry name" value="WH-like_DNA-bd_sf"/>
</dbReference>
<dbReference type="InterPro" id="IPR008920">
    <property type="entry name" value="TF_FadR/GntR_C"/>
</dbReference>
<dbReference type="AlphaFoldDB" id="A0A6M1LQ71"/>
<dbReference type="Gene3D" id="1.10.10.10">
    <property type="entry name" value="Winged helix-like DNA-binding domain superfamily/Winged helix DNA-binding domain"/>
    <property type="match status" value="1"/>
</dbReference>
<keyword evidence="6" id="KW-1185">Reference proteome</keyword>
<reference evidence="5 6" key="1">
    <citation type="submission" date="2020-02" db="EMBL/GenBank/DDBJ databases">
        <authorList>
            <person name="Kim H.M."/>
            <person name="Jeon C.O."/>
        </authorList>
    </citation>
    <scope>NUCLEOTIDE SEQUENCE [LARGE SCALE GENOMIC DNA]</scope>
    <source>
        <strain evidence="5 6">PeD5</strain>
    </source>
</reference>
<keyword evidence="2" id="KW-0238">DNA-binding</keyword>
<sequence length="230" mass="25095">MMDSTLTLARLVEARLRADILHGVLRPGAKLRLETLRERYGVGASPLREALAALAAEGLVQRLDQRGFRVAGADQAALADLVETRCLAETAALRAAIARGDAAWEERVLVAHHRLARASRSLEADAFVPNPAWDALHRDFHLALLEPCGAPSLLAFCADLHDRSTRFRNLSNSLAYPQRDVAAEHAALCEVTLARRADEAVALLEKHYRHTANFLGGALEEKTGVESDAR</sequence>
<dbReference type="PROSITE" id="PS50949">
    <property type="entry name" value="HTH_GNTR"/>
    <property type="match status" value="1"/>
</dbReference>
<dbReference type="Pfam" id="PF07729">
    <property type="entry name" value="FCD"/>
    <property type="match status" value="1"/>
</dbReference>
<comment type="caution">
    <text evidence="5">The sequence shown here is derived from an EMBL/GenBank/DDBJ whole genome shotgun (WGS) entry which is preliminary data.</text>
</comment>
<dbReference type="PANTHER" id="PTHR43537">
    <property type="entry name" value="TRANSCRIPTIONAL REGULATOR, GNTR FAMILY"/>
    <property type="match status" value="1"/>
</dbReference>
<gene>
    <name evidence="5" type="ORF">G3576_21115</name>
</gene>
<dbReference type="EMBL" id="JAAIKB010000009">
    <property type="protein sequence ID" value="NGM22530.1"/>
    <property type="molecule type" value="Genomic_DNA"/>
</dbReference>
<dbReference type="SMART" id="SM00895">
    <property type="entry name" value="FCD"/>
    <property type="match status" value="1"/>
</dbReference>
<evidence type="ECO:0000256" key="2">
    <source>
        <dbReference type="ARBA" id="ARBA00023125"/>
    </source>
</evidence>
<evidence type="ECO:0000259" key="4">
    <source>
        <dbReference type="PROSITE" id="PS50949"/>
    </source>
</evidence>
<evidence type="ECO:0000256" key="3">
    <source>
        <dbReference type="ARBA" id="ARBA00023163"/>
    </source>
</evidence>
<feature type="domain" description="HTH gntR-type" evidence="4">
    <location>
        <begin position="6"/>
        <end position="73"/>
    </location>
</feature>
<keyword evidence="3" id="KW-0804">Transcription</keyword>
<keyword evidence="1" id="KW-0805">Transcription regulation</keyword>
<dbReference type="PANTHER" id="PTHR43537:SF20">
    <property type="entry name" value="HTH-TYPE TRANSCRIPTIONAL REPRESSOR GLAR"/>
    <property type="match status" value="1"/>
</dbReference>
<dbReference type="Pfam" id="PF00392">
    <property type="entry name" value="GntR"/>
    <property type="match status" value="1"/>
</dbReference>
<evidence type="ECO:0000256" key="1">
    <source>
        <dbReference type="ARBA" id="ARBA00023015"/>
    </source>
</evidence>
<dbReference type="InterPro" id="IPR011711">
    <property type="entry name" value="GntR_C"/>
</dbReference>
<evidence type="ECO:0000313" key="6">
    <source>
        <dbReference type="Proteomes" id="UP000475385"/>
    </source>
</evidence>
<dbReference type="InterPro" id="IPR036390">
    <property type="entry name" value="WH_DNA-bd_sf"/>
</dbReference>
<dbReference type="Proteomes" id="UP000475385">
    <property type="component" value="Unassembled WGS sequence"/>
</dbReference>
<dbReference type="SMART" id="SM00345">
    <property type="entry name" value="HTH_GNTR"/>
    <property type="match status" value="1"/>
</dbReference>
<dbReference type="SUPFAM" id="SSF48008">
    <property type="entry name" value="GntR ligand-binding domain-like"/>
    <property type="match status" value="1"/>
</dbReference>
<protein>
    <submittedName>
        <fullName evidence="5">GntR family transcriptional regulator</fullName>
    </submittedName>
</protein>
<dbReference type="InterPro" id="IPR000524">
    <property type="entry name" value="Tscrpt_reg_HTH_GntR"/>
</dbReference>
<dbReference type="SUPFAM" id="SSF46785">
    <property type="entry name" value="Winged helix' DNA-binding domain"/>
    <property type="match status" value="1"/>
</dbReference>
<proteinExistence type="predicted"/>
<accession>A0A6M1LQ71</accession>